<dbReference type="AlphaFoldDB" id="A0A2Z4RG82"/>
<protein>
    <submittedName>
        <fullName evidence="1">Uncharacterized protein</fullName>
    </submittedName>
</protein>
<sequence length="88" mass="9601">MGTPNTRMGKGTINAIRKVWVDAMWTNFAMVMPEDGCSRLAVRIGPNLTPGGQDHFFVGDKVKYTLILDSSGEFPRALDLVKSGTRSA</sequence>
<dbReference type="Proteomes" id="UP000250299">
    <property type="component" value="Chromosome"/>
</dbReference>
<dbReference type="EMBL" id="CP029693">
    <property type="protein sequence ID" value="AWY39348.1"/>
    <property type="molecule type" value="Genomic_DNA"/>
</dbReference>
<evidence type="ECO:0000313" key="2">
    <source>
        <dbReference type="Proteomes" id="UP000250299"/>
    </source>
</evidence>
<proteinExistence type="predicted"/>
<evidence type="ECO:0000313" key="1">
    <source>
        <dbReference type="EMBL" id="AWY39348.1"/>
    </source>
</evidence>
<dbReference type="OrthoDB" id="6901933at2"/>
<organism evidence="1 2">
    <name type="scientific">Pseudomonas putida</name>
    <name type="common">Arthrobacter siderocapsulatus</name>
    <dbReference type="NCBI Taxonomy" id="303"/>
    <lineage>
        <taxon>Bacteria</taxon>
        <taxon>Pseudomonadati</taxon>
        <taxon>Pseudomonadota</taxon>
        <taxon>Gammaproteobacteria</taxon>
        <taxon>Pseudomonadales</taxon>
        <taxon>Pseudomonadaceae</taxon>
        <taxon>Pseudomonas</taxon>
    </lineage>
</organism>
<reference evidence="1 2" key="1">
    <citation type="submission" date="2018-05" db="EMBL/GenBank/DDBJ databases">
        <title>Whole genome sequence of Pseudomonas putida JBC17.</title>
        <authorList>
            <person name="Lee Y.H."/>
            <person name="David K."/>
        </authorList>
    </citation>
    <scope>NUCLEOTIDE SEQUENCE [LARGE SCALE GENOMIC DNA]</scope>
    <source>
        <strain evidence="1 2">JBC17</strain>
    </source>
</reference>
<accession>A0A2Z4RG82</accession>
<gene>
    <name evidence="1" type="ORF">DKY63_05280</name>
</gene>
<dbReference type="RefSeq" id="WP_110963130.1">
    <property type="nucleotide sequence ID" value="NZ_CP029693.1"/>
</dbReference>
<name>A0A2Z4RG82_PSEPU</name>